<sequence length="36" mass="3833">MTTLRKLIAVVRSCRPSSVASRMLVAAHLFSGGQST</sequence>
<evidence type="ECO:0000313" key="2">
    <source>
        <dbReference type="Proteomes" id="UP001485043"/>
    </source>
</evidence>
<reference evidence="1 2" key="1">
    <citation type="journal article" date="2024" name="Nat. Commun.">
        <title>Phylogenomics reveals the evolutionary origins of lichenization in chlorophyte algae.</title>
        <authorList>
            <person name="Puginier C."/>
            <person name="Libourel C."/>
            <person name="Otte J."/>
            <person name="Skaloud P."/>
            <person name="Haon M."/>
            <person name="Grisel S."/>
            <person name="Petersen M."/>
            <person name="Berrin J.G."/>
            <person name="Delaux P.M."/>
            <person name="Dal Grande F."/>
            <person name="Keller J."/>
        </authorList>
    </citation>
    <scope>NUCLEOTIDE SEQUENCE [LARGE SCALE GENOMIC DNA]</scope>
    <source>
        <strain evidence="1 2">SAG 2523</strain>
    </source>
</reference>
<keyword evidence="2" id="KW-1185">Reference proteome</keyword>
<dbReference type="AlphaFoldDB" id="A0AAW1T885"/>
<dbReference type="EMBL" id="JALJOV010000274">
    <property type="protein sequence ID" value="KAK9865176.1"/>
    <property type="molecule type" value="Genomic_DNA"/>
</dbReference>
<proteinExistence type="predicted"/>
<name>A0AAW1T885_9CHLO</name>
<comment type="caution">
    <text evidence="1">The sequence shown here is derived from an EMBL/GenBank/DDBJ whole genome shotgun (WGS) entry which is preliminary data.</text>
</comment>
<evidence type="ECO:0000313" key="1">
    <source>
        <dbReference type="EMBL" id="KAK9865176.1"/>
    </source>
</evidence>
<accession>A0AAW1T885</accession>
<protein>
    <submittedName>
        <fullName evidence="1">Uncharacterized protein</fullName>
    </submittedName>
</protein>
<dbReference type="Proteomes" id="UP001485043">
    <property type="component" value="Unassembled WGS sequence"/>
</dbReference>
<organism evidence="1 2">
    <name type="scientific">Apatococcus fuscideae</name>
    <dbReference type="NCBI Taxonomy" id="2026836"/>
    <lineage>
        <taxon>Eukaryota</taxon>
        <taxon>Viridiplantae</taxon>
        <taxon>Chlorophyta</taxon>
        <taxon>core chlorophytes</taxon>
        <taxon>Trebouxiophyceae</taxon>
        <taxon>Chlorellales</taxon>
        <taxon>Chlorellaceae</taxon>
        <taxon>Apatococcus</taxon>
    </lineage>
</organism>
<gene>
    <name evidence="1" type="ORF">WJX84_005403</name>
</gene>